<gene>
    <name evidence="1" type="ORF">HannXRQ_Chr14g0431151</name>
</gene>
<dbReference type="InParanoid" id="A0A251SE52"/>
<accession>A0A251SE52</accession>
<reference evidence="2" key="1">
    <citation type="journal article" date="2017" name="Nature">
        <title>The sunflower genome provides insights into oil metabolism, flowering and Asterid evolution.</title>
        <authorList>
            <person name="Badouin H."/>
            <person name="Gouzy J."/>
            <person name="Grassa C.J."/>
            <person name="Murat F."/>
            <person name="Staton S.E."/>
            <person name="Cottret L."/>
            <person name="Lelandais-Briere C."/>
            <person name="Owens G.L."/>
            <person name="Carrere S."/>
            <person name="Mayjonade B."/>
            <person name="Legrand L."/>
            <person name="Gill N."/>
            <person name="Kane N.C."/>
            <person name="Bowers J.E."/>
            <person name="Hubner S."/>
            <person name="Bellec A."/>
            <person name="Berard A."/>
            <person name="Berges H."/>
            <person name="Blanchet N."/>
            <person name="Boniface M.C."/>
            <person name="Brunel D."/>
            <person name="Catrice O."/>
            <person name="Chaidir N."/>
            <person name="Claudel C."/>
            <person name="Donnadieu C."/>
            <person name="Faraut T."/>
            <person name="Fievet G."/>
            <person name="Helmstetter N."/>
            <person name="King M."/>
            <person name="Knapp S.J."/>
            <person name="Lai Z."/>
            <person name="Le Paslier M.C."/>
            <person name="Lippi Y."/>
            <person name="Lorenzon L."/>
            <person name="Mandel J.R."/>
            <person name="Marage G."/>
            <person name="Marchand G."/>
            <person name="Marquand E."/>
            <person name="Bret-Mestries E."/>
            <person name="Morien E."/>
            <person name="Nambeesan S."/>
            <person name="Nguyen T."/>
            <person name="Pegot-Espagnet P."/>
            <person name="Pouilly N."/>
            <person name="Raftis F."/>
            <person name="Sallet E."/>
            <person name="Schiex T."/>
            <person name="Thomas J."/>
            <person name="Vandecasteele C."/>
            <person name="Vares D."/>
            <person name="Vear F."/>
            <person name="Vautrin S."/>
            <person name="Crespi M."/>
            <person name="Mangin B."/>
            <person name="Burke J.M."/>
            <person name="Salse J."/>
            <person name="Munos S."/>
            <person name="Vincourt P."/>
            <person name="Rieseberg L.H."/>
            <person name="Langlade N.B."/>
        </authorList>
    </citation>
    <scope>NUCLEOTIDE SEQUENCE [LARGE SCALE GENOMIC DNA]</scope>
    <source>
        <strain evidence="2">cv. SF193</strain>
    </source>
</reference>
<proteinExistence type="predicted"/>
<evidence type="ECO:0000313" key="1">
    <source>
        <dbReference type="EMBL" id="OTF97126.1"/>
    </source>
</evidence>
<keyword evidence="2" id="KW-1185">Reference proteome</keyword>
<dbReference type="Proteomes" id="UP000215914">
    <property type="component" value="Chromosome 14"/>
</dbReference>
<protein>
    <submittedName>
        <fullName evidence="1">Uncharacterized protein</fullName>
    </submittedName>
</protein>
<dbReference type="EMBL" id="CM007903">
    <property type="protein sequence ID" value="OTF97126.1"/>
    <property type="molecule type" value="Genomic_DNA"/>
</dbReference>
<name>A0A251SE52_HELAN</name>
<sequence length="77" mass="9042">MQIQNPPHFYLLTVFDRFLFYLILSFSKTPPPFFYSLEFAIWCFMNFFENPGKFLKFLVDVGCRQGGGDSWSNQTGP</sequence>
<organism evidence="1 2">
    <name type="scientific">Helianthus annuus</name>
    <name type="common">Common sunflower</name>
    <dbReference type="NCBI Taxonomy" id="4232"/>
    <lineage>
        <taxon>Eukaryota</taxon>
        <taxon>Viridiplantae</taxon>
        <taxon>Streptophyta</taxon>
        <taxon>Embryophyta</taxon>
        <taxon>Tracheophyta</taxon>
        <taxon>Spermatophyta</taxon>
        <taxon>Magnoliopsida</taxon>
        <taxon>eudicotyledons</taxon>
        <taxon>Gunneridae</taxon>
        <taxon>Pentapetalae</taxon>
        <taxon>asterids</taxon>
        <taxon>campanulids</taxon>
        <taxon>Asterales</taxon>
        <taxon>Asteraceae</taxon>
        <taxon>Asteroideae</taxon>
        <taxon>Heliantheae alliance</taxon>
        <taxon>Heliantheae</taxon>
        <taxon>Helianthus</taxon>
    </lineage>
</organism>
<dbReference type="AlphaFoldDB" id="A0A251SE52"/>
<evidence type="ECO:0000313" key="2">
    <source>
        <dbReference type="Proteomes" id="UP000215914"/>
    </source>
</evidence>